<feature type="region of interest" description="Disordered" evidence="3">
    <location>
        <begin position="210"/>
        <end position="235"/>
    </location>
</feature>
<dbReference type="PANTHER" id="PTHR24198">
    <property type="entry name" value="ANKYRIN REPEAT AND PROTEIN KINASE DOMAIN-CONTAINING PROTEIN"/>
    <property type="match status" value="1"/>
</dbReference>
<keyword evidence="2" id="KW-0040">ANK repeat</keyword>
<keyword evidence="1" id="KW-0677">Repeat</keyword>
<protein>
    <submittedName>
        <fullName evidence="4">Ankyrin repeats (3 copies)</fullName>
    </submittedName>
</protein>
<keyword evidence="5" id="KW-1185">Reference proteome</keyword>
<evidence type="ECO:0000256" key="1">
    <source>
        <dbReference type="ARBA" id="ARBA00022737"/>
    </source>
</evidence>
<dbReference type="InterPro" id="IPR036770">
    <property type="entry name" value="Ankyrin_rpt-contain_sf"/>
</dbReference>
<feature type="region of interest" description="Disordered" evidence="3">
    <location>
        <begin position="286"/>
        <end position="326"/>
    </location>
</feature>
<dbReference type="SMART" id="SM00248">
    <property type="entry name" value="ANK"/>
    <property type="match status" value="3"/>
</dbReference>
<dbReference type="STRING" id="466.Lmac_2059"/>
<name>A0A0W0VYL3_9GAMM</name>
<dbReference type="SUPFAM" id="SSF48403">
    <property type="entry name" value="Ankyrin repeat"/>
    <property type="match status" value="1"/>
</dbReference>
<evidence type="ECO:0000256" key="3">
    <source>
        <dbReference type="SAM" id="MobiDB-lite"/>
    </source>
</evidence>
<dbReference type="EMBL" id="LNYL01000045">
    <property type="protein sequence ID" value="KTD25081.1"/>
    <property type="molecule type" value="Genomic_DNA"/>
</dbReference>
<sequence>MTNILTELKELFFAIAQNDLEKIKKFKEQKVTIINAAFNQITPLGLALSLNREEAVKLLLEFEGINVNQPTRFKTKNAATMCGTPLSLCVHHNKPSLLQALLEKNADPNLANEDKSIPLMWALFFGHAECASLLFGKSNWESKNKNGLTVYDFHKASVMVGKDGYSSLYQYQQQHQCSHPALIAQFQASQPQVGSPRSLVTHAVEVRSASEPAVSEAKKKPNQKSRVTRQITKNAPSDSLNGFVAKIKNLEAQIASKDEFIQILRKEIGELKSLLAKQEVPTSSTTTSGGSVCIIDENKGAPSGAVGEAQNEKREDQENRQNQLSEHAFFNARKARIDFLLNKDDETILIPN</sequence>
<dbReference type="PANTHER" id="PTHR24198:SF165">
    <property type="entry name" value="ANKYRIN REPEAT-CONTAINING PROTEIN-RELATED"/>
    <property type="match status" value="1"/>
</dbReference>
<organism evidence="4 5">
    <name type="scientific">Legionella maceachernii</name>
    <dbReference type="NCBI Taxonomy" id="466"/>
    <lineage>
        <taxon>Bacteria</taxon>
        <taxon>Pseudomonadati</taxon>
        <taxon>Pseudomonadota</taxon>
        <taxon>Gammaproteobacteria</taxon>
        <taxon>Legionellales</taxon>
        <taxon>Legionellaceae</taxon>
        <taxon>Legionella</taxon>
    </lineage>
</organism>
<reference evidence="4 5" key="1">
    <citation type="submission" date="2015-11" db="EMBL/GenBank/DDBJ databases">
        <title>Genomic analysis of 38 Legionella species identifies large and diverse effector repertoires.</title>
        <authorList>
            <person name="Burstein D."/>
            <person name="Amaro F."/>
            <person name="Zusman T."/>
            <person name="Lifshitz Z."/>
            <person name="Cohen O."/>
            <person name="Gilbert J.A."/>
            <person name="Pupko T."/>
            <person name="Shuman H.A."/>
            <person name="Segal G."/>
        </authorList>
    </citation>
    <scope>NUCLEOTIDE SEQUENCE [LARGE SCALE GENOMIC DNA]</scope>
    <source>
        <strain evidence="4 5">PX-1-G2-E2</strain>
    </source>
</reference>
<dbReference type="OrthoDB" id="5652173at2"/>
<evidence type="ECO:0000256" key="2">
    <source>
        <dbReference type="ARBA" id="ARBA00023043"/>
    </source>
</evidence>
<comment type="caution">
    <text evidence="4">The sequence shown here is derived from an EMBL/GenBank/DDBJ whole genome shotgun (WGS) entry which is preliminary data.</text>
</comment>
<dbReference type="Pfam" id="PF12796">
    <property type="entry name" value="Ank_2"/>
    <property type="match status" value="1"/>
</dbReference>
<dbReference type="Pfam" id="PF00023">
    <property type="entry name" value="Ank"/>
    <property type="match status" value="1"/>
</dbReference>
<dbReference type="InterPro" id="IPR002110">
    <property type="entry name" value="Ankyrin_rpt"/>
</dbReference>
<feature type="compositionally biased region" description="Basic and acidic residues" evidence="3">
    <location>
        <begin position="310"/>
        <end position="319"/>
    </location>
</feature>
<proteinExistence type="predicted"/>
<dbReference type="PATRIC" id="fig|466.6.peg.2183"/>
<gene>
    <name evidence="4" type="ORF">Lmac_2059</name>
</gene>
<evidence type="ECO:0000313" key="5">
    <source>
        <dbReference type="Proteomes" id="UP000054908"/>
    </source>
</evidence>
<dbReference type="Gene3D" id="1.25.40.20">
    <property type="entry name" value="Ankyrin repeat-containing domain"/>
    <property type="match status" value="2"/>
</dbReference>
<dbReference type="Proteomes" id="UP000054908">
    <property type="component" value="Unassembled WGS sequence"/>
</dbReference>
<evidence type="ECO:0000313" key="4">
    <source>
        <dbReference type="EMBL" id="KTD25081.1"/>
    </source>
</evidence>
<accession>A0A0W0VYL3</accession>
<dbReference type="AlphaFoldDB" id="A0A0W0VYL3"/>
<dbReference type="RefSeq" id="WP_058452811.1">
    <property type="nucleotide sequence ID" value="NZ_CAAAIB010000024.1"/>
</dbReference>